<proteinExistence type="predicted"/>
<name>A0A329RDT2_9STRA</name>
<evidence type="ECO:0000256" key="1">
    <source>
        <dbReference type="SAM" id="MobiDB-lite"/>
    </source>
</evidence>
<protein>
    <submittedName>
        <fullName evidence="2">Uncharacterized protein</fullName>
    </submittedName>
</protein>
<dbReference type="PANTHER" id="PTHR40866:SF1">
    <property type="entry name" value="BED-TYPE DOMAIN-CONTAINING PROTEIN"/>
    <property type="match status" value="1"/>
</dbReference>
<sequence length="363" mass="40892">MYSDKPISEFFYKPCRDEHDELVVGFYRCRCGVVRQQAPRTGYTNLVQHVRSINLFGWMERIVKNNLPLNFCESEEARRYMKLDPICVETLCRSLRKVTRAVEVKLAAEMPDQFGVIIDGWTLRPVIRQETRWSSTFMMLDRYFKLLEFVKDDADLEDALPTRTENPDLKALHAELTNVESVTKALQSTKVSMADTRLLFDGLIPLRASFAKYLGERAEIVYAADFEAACVKIQEGRTHQLSRAQKAAVSQLAVREAPAIGATSDGAQAAAKRRKTTGSSGDEEESFVGRLKSARKAMRGKTLYPLVAAIPPTSNIVERLFSVARLALGLEHHNLLPITFEAAILFLRLSDGYWDVCTVDASC</sequence>
<dbReference type="AlphaFoldDB" id="A0A329RDT2"/>
<evidence type="ECO:0000313" key="3">
    <source>
        <dbReference type="Proteomes" id="UP000251314"/>
    </source>
</evidence>
<accession>A0A329RDT2</accession>
<dbReference type="EMBL" id="MJFZ01001259">
    <property type="protein sequence ID" value="RAW22610.1"/>
    <property type="molecule type" value="Genomic_DNA"/>
</dbReference>
<comment type="caution">
    <text evidence="2">The sequence shown here is derived from an EMBL/GenBank/DDBJ whole genome shotgun (WGS) entry which is preliminary data.</text>
</comment>
<dbReference type="OrthoDB" id="99572at2759"/>
<dbReference type="Proteomes" id="UP000251314">
    <property type="component" value="Unassembled WGS sequence"/>
</dbReference>
<reference evidence="2 3" key="1">
    <citation type="submission" date="2018-01" db="EMBL/GenBank/DDBJ databases">
        <title>Draft genome of the strawberry crown rot pathogen Phytophthora cactorum.</title>
        <authorList>
            <person name="Armitage A.D."/>
            <person name="Lysoe E."/>
            <person name="Nellist C.F."/>
            <person name="Harrison R.J."/>
            <person name="Brurberg M.B."/>
        </authorList>
    </citation>
    <scope>NUCLEOTIDE SEQUENCE [LARGE SCALE GENOMIC DNA]</scope>
    <source>
        <strain evidence="2 3">10300</strain>
    </source>
</reference>
<feature type="region of interest" description="Disordered" evidence="1">
    <location>
        <begin position="263"/>
        <end position="285"/>
    </location>
</feature>
<keyword evidence="3" id="KW-1185">Reference proteome</keyword>
<organism evidence="2 3">
    <name type="scientific">Phytophthora cactorum</name>
    <dbReference type="NCBI Taxonomy" id="29920"/>
    <lineage>
        <taxon>Eukaryota</taxon>
        <taxon>Sar</taxon>
        <taxon>Stramenopiles</taxon>
        <taxon>Oomycota</taxon>
        <taxon>Peronosporomycetes</taxon>
        <taxon>Peronosporales</taxon>
        <taxon>Peronosporaceae</taxon>
        <taxon>Phytophthora</taxon>
    </lineage>
</organism>
<evidence type="ECO:0000313" key="2">
    <source>
        <dbReference type="EMBL" id="RAW22610.1"/>
    </source>
</evidence>
<dbReference type="VEuPathDB" id="FungiDB:PC110_g20946"/>
<dbReference type="PANTHER" id="PTHR40866">
    <property type="entry name" value="BED-TYPE DOMAIN-CONTAINING PROTEIN"/>
    <property type="match status" value="1"/>
</dbReference>
<gene>
    <name evidence="2" type="ORF">PC110_g20946</name>
</gene>